<evidence type="ECO:0000313" key="2">
    <source>
        <dbReference type="Proteomes" id="UP000271889"/>
    </source>
</evidence>
<organism evidence="1 2">
    <name type="scientific">Cylicostephanus goldi</name>
    <name type="common">Nematode worm</name>
    <dbReference type="NCBI Taxonomy" id="71465"/>
    <lineage>
        <taxon>Eukaryota</taxon>
        <taxon>Metazoa</taxon>
        <taxon>Ecdysozoa</taxon>
        <taxon>Nematoda</taxon>
        <taxon>Chromadorea</taxon>
        <taxon>Rhabditida</taxon>
        <taxon>Rhabditina</taxon>
        <taxon>Rhabditomorpha</taxon>
        <taxon>Strongyloidea</taxon>
        <taxon>Strongylidae</taxon>
        <taxon>Cylicostephanus</taxon>
    </lineage>
</organism>
<gene>
    <name evidence="1" type="ORF">CGOC_LOCUS1220</name>
</gene>
<reference evidence="1 2" key="1">
    <citation type="submission" date="2018-11" db="EMBL/GenBank/DDBJ databases">
        <authorList>
            <consortium name="Pathogen Informatics"/>
        </authorList>
    </citation>
    <scope>NUCLEOTIDE SEQUENCE [LARGE SCALE GENOMIC DNA]</scope>
</reference>
<sequence length="114" mass="13259">MDYLHTGYRDGYRPLSMQMHAAGSFAGREEGHISSYHRRYYLHCDGEMNSRRNDAAFVFTLFIATVAMRRKQMYPACPCCENLNRWVLKSELNWKEFGFSSLTASKATSIPYQL</sequence>
<name>A0A3P6QQH6_CYLGO</name>
<evidence type="ECO:0000313" key="1">
    <source>
        <dbReference type="EMBL" id="VDK48227.1"/>
    </source>
</evidence>
<dbReference type="EMBL" id="UYRV01002170">
    <property type="protein sequence ID" value="VDK48227.1"/>
    <property type="molecule type" value="Genomic_DNA"/>
</dbReference>
<accession>A0A3P6QQH6</accession>
<dbReference type="Proteomes" id="UP000271889">
    <property type="component" value="Unassembled WGS sequence"/>
</dbReference>
<protein>
    <submittedName>
        <fullName evidence="1">Uncharacterized protein</fullName>
    </submittedName>
</protein>
<keyword evidence="2" id="KW-1185">Reference proteome</keyword>
<proteinExistence type="predicted"/>
<dbReference type="AlphaFoldDB" id="A0A3P6QQH6"/>